<accession>A0ABX1JNM0</accession>
<dbReference type="InterPro" id="IPR015797">
    <property type="entry name" value="NUDIX_hydrolase-like_dom_sf"/>
</dbReference>
<sequence length="145" mass="15417">MPSSASASRRLFALPPDQLGAARSWLGHGERTPRKGRLASSVVLVRDSFRGVETYLGYRSGNSPLGTVAFPGGSIEPADDGEAIWYGPSATKWGELLGLADHRQARAHVVAAIRELFEETGILLAGPDASSVVESRAGDEWMGAR</sequence>
<dbReference type="Gene3D" id="3.90.79.10">
    <property type="entry name" value="Nucleoside Triphosphate Pyrophosphohydrolase"/>
    <property type="match status" value="1"/>
</dbReference>
<comment type="caution">
    <text evidence="1">The sequence shown here is derived from an EMBL/GenBank/DDBJ whole genome shotgun (WGS) entry which is preliminary data.</text>
</comment>
<reference evidence="1 2" key="1">
    <citation type="submission" date="2020-04" db="EMBL/GenBank/DDBJ databases">
        <authorList>
            <person name="Liu S."/>
        </authorList>
    </citation>
    <scope>NUCLEOTIDE SEQUENCE [LARGE SCALE GENOMIC DNA]</scope>
    <source>
        <strain evidence="1 2">CGMCC 1.15091</strain>
    </source>
</reference>
<keyword evidence="1" id="KW-0378">Hydrolase</keyword>
<protein>
    <submittedName>
        <fullName evidence="1">NUDIX hydrolase</fullName>
    </submittedName>
</protein>
<keyword evidence="2" id="KW-1185">Reference proteome</keyword>
<evidence type="ECO:0000313" key="2">
    <source>
        <dbReference type="Proteomes" id="UP000523795"/>
    </source>
</evidence>
<dbReference type="SUPFAM" id="SSF55811">
    <property type="entry name" value="Nudix"/>
    <property type="match status" value="1"/>
</dbReference>
<name>A0ABX1JNM0_9MICC</name>
<evidence type="ECO:0000313" key="1">
    <source>
        <dbReference type="EMBL" id="NKX49412.1"/>
    </source>
</evidence>
<feature type="non-terminal residue" evidence="1">
    <location>
        <position position="145"/>
    </location>
</feature>
<organism evidence="1 2">
    <name type="scientific">Arthrobacter deserti</name>
    <dbReference type="NCBI Taxonomy" id="1742687"/>
    <lineage>
        <taxon>Bacteria</taxon>
        <taxon>Bacillati</taxon>
        <taxon>Actinomycetota</taxon>
        <taxon>Actinomycetes</taxon>
        <taxon>Micrococcales</taxon>
        <taxon>Micrococcaceae</taxon>
        <taxon>Arthrobacter</taxon>
    </lineage>
</organism>
<proteinExistence type="predicted"/>
<gene>
    <name evidence="1" type="ORF">HER39_02215</name>
</gene>
<dbReference type="EMBL" id="JAAZSR010000015">
    <property type="protein sequence ID" value="NKX49412.1"/>
    <property type="molecule type" value="Genomic_DNA"/>
</dbReference>
<dbReference type="Proteomes" id="UP000523795">
    <property type="component" value="Unassembled WGS sequence"/>
</dbReference>
<dbReference type="GO" id="GO:0016787">
    <property type="term" value="F:hydrolase activity"/>
    <property type="evidence" value="ECO:0007669"/>
    <property type="project" value="UniProtKB-KW"/>
</dbReference>